<dbReference type="GO" id="GO:0004497">
    <property type="term" value="F:monooxygenase activity"/>
    <property type="evidence" value="ECO:0007669"/>
    <property type="project" value="InterPro"/>
</dbReference>
<dbReference type="Proteomes" id="UP001180020">
    <property type="component" value="Unassembled WGS sequence"/>
</dbReference>
<dbReference type="GO" id="GO:0005506">
    <property type="term" value="F:iron ion binding"/>
    <property type="evidence" value="ECO:0007669"/>
    <property type="project" value="InterPro"/>
</dbReference>
<organism evidence="2 3">
    <name type="scientific">Acorus calamus</name>
    <name type="common">Sweet flag</name>
    <dbReference type="NCBI Taxonomy" id="4465"/>
    <lineage>
        <taxon>Eukaryota</taxon>
        <taxon>Viridiplantae</taxon>
        <taxon>Streptophyta</taxon>
        <taxon>Embryophyta</taxon>
        <taxon>Tracheophyta</taxon>
        <taxon>Spermatophyta</taxon>
        <taxon>Magnoliopsida</taxon>
        <taxon>Liliopsida</taxon>
        <taxon>Acoraceae</taxon>
        <taxon>Acorus</taxon>
    </lineage>
</organism>
<proteinExistence type="predicted"/>
<feature type="compositionally biased region" description="Basic and acidic residues" evidence="1">
    <location>
        <begin position="206"/>
        <end position="227"/>
    </location>
</feature>
<feature type="compositionally biased region" description="Acidic residues" evidence="1">
    <location>
        <begin position="17"/>
        <end position="35"/>
    </location>
</feature>
<accession>A0AAV9DW25</accession>
<dbReference type="GO" id="GO:0016705">
    <property type="term" value="F:oxidoreductase activity, acting on paired donors, with incorporation or reduction of molecular oxygen"/>
    <property type="evidence" value="ECO:0007669"/>
    <property type="project" value="InterPro"/>
</dbReference>
<gene>
    <name evidence="2" type="primary">CYP75B1</name>
    <name evidence="2" type="ORF">QJS10_CPA10g01962</name>
</gene>
<dbReference type="InterPro" id="IPR036396">
    <property type="entry name" value="Cyt_P450_sf"/>
</dbReference>
<protein>
    <submittedName>
        <fullName evidence="2">Flavonoid 3'-monooxygenase</fullName>
    </submittedName>
</protein>
<feature type="region of interest" description="Disordered" evidence="1">
    <location>
        <begin position="507"/>
        <end position="532"/>
    </location>
</feature>
<dbReference type="GO" id="GO:1990269">
    <property type="term" value="F:RNA polymerase II C-terminal domain phosphoserine binding"/>
    <property type="evidence" value="ECO:0007669"/>
    <property type="project" value="TreeGrafter"/>
</dbReference>
<dbReference type="Pfam" id="PF04004">
    <property type="entry name" value="Leo1"/>
    <property type="match status" value="2"/>
</dbReference>
<feature type="compositionally biased region" description="Basic and acidic residues" evidence="1">
    <location>
        <begin position="169"/>
        <end position="187"/>
    </location>
</feature>
<feature type="compositionally biased region" description="Acidic residues" evidence="1">
    <location>
        <begin position="585"/>
        <end position="597"/>
    </location>
</feature>
<feature type="compositionally biased region" description="Basic and acidic residues" evidence="1">
    <location>
        <begin position="94"/>
        <end position="119"/>
    </location>
</feature>
<feature type="compositionally biased region" description="Basic and acidic residues" evidence="1">
    <location>
        <begin position="514"/>
        <end position="529"/>
    </location>
</feature>
<dbReference type="AlphaFoldDB" id="A0AAV9DW25"/>
<dbReference type="SUPFAM" id="SSF48264">
    <property type="entry name" value="Cytochrome P450"/>
    <property type="match status" value="1"/>
</dbReference>
<dbReference type="InterPro" id="IPR007149">
    <property type="entry name" value="Leo1"/>
</dbReference>
<sequence>MGGEDRNKMMQNLFGDQSEEEEEEEEEDDEDEVESGNEGSSALRKPYYHSEEGEGELGNEDEGEGEVEGDGEAEAEADSDAEMHDMDPDQVGSEEERPQSSHESEGSEHVVESEGKVPESEEEDYGERVAISRRRNVVASESERSDENHYASNEDEVDQARRSSSPGEQKYHIEQSASEKPELRDVFGDSDEDELVEYGAQNELEQDSHRSPIEEEGSEDKNLRPEDIVPDEGAQYESEEEIIERKSKVKPVGPPLDLEIPLRPPPGHPDKMNMIKVSNIMGIERKPFDPKTYVEEDVFVMDESGARKRIRLEDNIVRWRSVRNRDGSVSMSPILGLEIMQETMRLGMSYIVHVVFGALSEYESNARFVRWSDGSLQLLIGNEVLDINVQEAHHDQAHLFLRHDKGILQSQGRLLRKMRFMPSSLTSKSHRLLTALVDSRHKKVYKVKNCITDIDPEKEKEEKEKAEEQSIKALEFIQKKREKMDQKNAFRFDRGRRASQTFLEDALEEDDEYDNHYESHRASSRRRFEEDVEVETQSERRLINAKRLCNFPWLQQSHASKDVPRKTSLPAIRSSRRPVEYSESEREESEYESESEEGERLPSRKQMEELEHEEEDDDEEQEAEEAGGVDVETEGDEEEEPRQKSRETARGSLKRKGIESDEESLPRKAPTHRRMAVAIDEFRHVRGEEVSRMVAAILKQTVRSAEEGSGGVDVGKHLNVCTANAMTRASLGRRLFAEGGEGDREATEFKEMVVELTTLAGAFVLGDFIPSLGWLDPQGVVRKMKRVAKSLMH</sequence>
<feature type="compositionally biased region" description="Acidic residues" evidence="1">
    <location>
        <begin position="53"/>
        <end position="80"/>
    </location>
</feature>
<dbReference type="GO" id="GO:0032968">
    <property type="term" value="P:positive regulation of transcription elongation by RNA polymerase II"/>
    <property type="evidence" value="ECO:0007669"/>
    <property type="project" value="TreeGrafter"/>
</dbReference>
<name>A0AAV9DW25_ACOCL</name>
<dbReference type="GO" id="GO:0016593">
    <property type="term" value="C:Cdc73/Paf1 complex"/>
    <property type="evidence" value="ECO:0007669"/>
    <property type="project" value="InterPro"/>
</dbReference>
<reference evidence="2" key="1">
    <citation type="journal article" date="2023" name="Nat. Commun.">
        <title>Diploid and tetraploid genomes of Acorus and the evolution of monocots.</title>
        <authorList>
            <person name="Ma L."/>
            <person name="Liu K.W."/>
            <person name="Li Z."/>
            <person name="Hsiao Y.Y."/>
            <person name="Qi Y."/>
            <person name="Fu T."/>
            <person name="Tang G.D."/>
            <person name="Zhang D."/>
            <person name="Sun W.H."/>
            <person name="Liu D.K."/>
            <person name="Li Y."/>
            <person name="Chen G.Z."/>
            <person name="Liu X.D."/>
            <person name="Liao X.Y."/>
            <person name="Jiang Y.T."/>
            <person name="Yu X."/>
            <person name="Hao Y."/>
            <person name="Huang J."/>
            <person name="Zhao X.W."/>
            <person name="Ke S."/>
            <person name="Chen Y.Y."/>
            <person name="Wu W.L."/>
            <person name="Hsu J.L."/>
            <person name="Lin Y.F."/>
            <person name="Huang M.D."/>
            <person name="Li C.Y."/>
            <person name="Huang L."/>
            <person name="Wang Z.W."/>
            <person name="Zhao X."/>
            <person name="Zhong W.Y."/>
            <person name="Peng D.H."/>
            <person name="Ahmad S."/>
            <person name="Lan S."/>
            <person name="Zhang J.S."/>
            <person name="Tsai W.C."/>
            <person name="Van de Peer Y."/>
            <person name="Liu Z.J."/>
        </authorList>
    </citation>
    <scope>NUCLEOTIDE SEQUENCE</scope>
    <source>
        <strain evidence="2">CP</strain>
    </source>
</reference>
<feature type="compositionally biased region" description="Basic and acidic residues" evidence="1">
    <location>
        <begin position="598"/>
        <end position="609"/>
    </location>
</feature>
<feature type="compositionally biased region" description="Acidic residues" evidence="1">
    <location>
        <begin position="610"/>
        <end position="640"/>
    </location>
</feature>
<evidence type="ECO:0000313" key="3">
    <source>
        <dbReference type="Proteomes" id="UP001180020"/>
    </source>
</evidence>
<reference evidence="2" key="2">
    <citation type="submission" date="2023-06" db="EMBL/GenBank/DDBJ databases">
        <authorList>
            <person name="Ma L."/>
            <person name="Liu K.-W."/>
            <person name="Li Z."/>
            <person name="Hsiao Y.-Y."/>
            <person name="Qi Y."/>
            <person name="Fu T."/>
            <person name="Tang G."/>
            <person name="Zhang D."/>
            <person name="Sun W.-H."/>
            <person name="Liu D.-K."/>
            <person name="Li Y."/>
            <person name="Chen G.-Z."/>
            <person name="Liu X.-D."/>
            <person name="Liao X.-Y."/>
            <person name="Jiang Y.-T."/>
            <person name="Yu X."/>
            <person name="Hao Y."/>
            <person name="Huang J."/>
            <person name="Zhao X.-W."/>
            <person name="Ke S."/>
            <person name="Chen Y.-Y."/>
            <person name="Wu W.-L."/>
            <person name="Hsu J.-L."/>
            <person name="Lin Y.-F."/>
            <person name="Huang M.-D."/>
            <person name="Li C.-Y."/>
            <person name="Huang L."/>
            <person name="Wang Z.-W."/>
            <person name="Zhao X."/>
            <person name="Zhong W.-Y."/>
            <person name="Peng D.-H."/>
            <person name="Ahmad S."/>
            <person name="Lan S."/>
            <person name="Zhang J.-S."/>
            <person name="Tsai W.-C."/>
            <person name="Van De Peer Y."/>
            <person name="Liu Z.-J."/>
        </authorList>
    </citation>
    <scope>NUCLEOTIDE SEQUENCE</scope>
    <source>
        <strain evidence="2">CP</strain>
        <tissue evidence="2">Leaves</tissue>
    </source>
</reference>
<dbReference type="PANTHER" id="PTHR23146">
    <property type="entry name" value="LEO1 PROTEIN"/>
    <property type="match status" value="1"/>
</dbReference>
<feature type="region of interest" description="Disordered" evidence="1">
    <location>
        <begin position="1"/>
        <end position="247"/>
    </location>
</feature>
<dbReference type="Gene3D" id="1.10.630.10">
    <property type="entry name" value="Cytochrome P450"/>
    <property type="match status" value="1"/>
</dbReference>
<evidence type="ECO:0000313" key="2">
    <source>
        <dbReference type="EMBL" id="KAK1305871.1"/>
    </source>
</evidence>
<evidence type="ECO:0000256" key="1">
    <source>
        <dbReference type="SAM" id="MobiDB-lite"/>
    </source>
</evidence>
<dbReference type="GO" id="GO:0020037">
    <property type="term" value="F:heme binding"/>
    <property type="evidence" value="ECO:0007669"/>
    <property type="project" value="InterPro"/>
</dbReference>
<dbReference type="PANTHER" id="PTHR23146:SF0">
    <property type="entry name" value="RNA POLYMERASE-ASSOCIATED PROTEIN LEO1"/>
    <property type="match status" value="1"/>
</dbReference>
<feature type="region of interest" description="Disordered" evidence="1">
    <location>
        <begin position="558"/>
        <end position="672"/>
    </location>
</feature>
<comment type="caution">
    <text evidence="2">The sequence shown here is derived from an EMBL/GenBank/DDBJ whole genome shotgun (WGS) entry which is preliminary data.</text>
</comment>
<keyword evidence="3" id="KW-1185">Reference proteome</keyword>
<dbReference type="GO" id="GO:0006368">
    <property type="term" value="P:transcription elongation by RNA polymerase II"/>
    <property type="evidence" value="ECO:0007669"/>
    <property type="project" value="InterPro"/>
</dbReference>
<dbReference type="EMBL" id="JAUJYO010000010">
    <property type="protein sequence ID" value="KAK1305871.1"/>
    <property type="molecule type" value="Genomic_DNA"/>
</dbReference>